<proteinExistence type="predicted"/>
<feature type="compositionally biased region" description="Basic and acidic residues" evidence="1">
    <location>
        <begin position="576"/>
        <end position="587"/>
    </location>
</feature>
<protein>
    <submittedName>
        <fullName evidence="2">Uncharacterized protein</fullName>
    </submittedName>
</protein>
<name>A0A6C0CIF1_9ZZZZ</name>
<reference evidence="2" key="1">
    <citation type="journal article" date="2020" name="Nature">
        <title>Giant virus diversity and host interactions through global metagenomics.</title>
        <authorList>
            <person name="Schulz F."/>
            <person name="Roux S."/>
            <person name="Paez-Espino D."/>
            <person name="Jungbluth S."/>
            <person name="Walsh D.A."/>
            <person name="Denef V.J."/>
            <person name="McMahon K.D."/>
            <person name="Konstantinidis K.T."/>
            <person name="Eloe-Fadrosh E.A."/>
            <person name="Kyrpides N.C."/>
            <person name="Woyke T."/>
        </authorList>
    </citation>
    <scope>NUCLEOTIDE SEQUENCE</scope>
    <source>
        <strain evidence="2">GVMAG-M-3300021137-6</strain>
    </source>
</reference>
<sequence>MSEEVSQTVLNLGTGNTSTFKFFTDDSIETVQNRIGTLIGVHPDRLRIYVEGQFEGDYYAKDSRKWENLFLRMSPEGKPVRKALEYYNAARDPPFVFDETSYDKSGWMAIESTSDAPFRERRILGVPEDRSWIYPQNNTDVPEHLPPSAKVTIDVRALFKTLHPNEIVQFVVIPQTPLLPQLELLYYPRLRPTSPAKVPTDVESSIARQTELVSALSSLKAPNPTKVSINQVRWKLPLVNTEFGHAIRNRFEQIFYGTTVSPDIPVITFFSSRQEQSRHKFFTDNEEKTPFLDVRLWSYWWNATKPSKNKPALLIYRGTARGTYDRITVNSTEITISCSRGEEGAETHTELQQKAKEFLVSIDGLTAFLDPADYEDDRWELQDMSGVVHYETELKEADFRRFDCLRSLYDVTDKDKLVFKFLRTDDTDIGMSNNEMRVLGMLRESVAVTLDDVHEQLPDLSLPDSGVLLESVKQLLSDNPDIGERHYSAFPTFKLSSTKVAVTHAPDMKRVVRYITVLRDILMRPDNPELDDVCPKRMEIVDTESAAIPEETPAAAAEEDSFLDELLGDIAGIGTVEKKEEPKPEKKVAKKVKPKGTKTSLADYFLRQLREFDPETYAPSESDMYNKCDKPRQPIILKDSELAKFDSEELSAYDPRTSRAGTAGVLNVKEPDGVVICPEYWCTVDRIPLKADQLVDGKCPICEGKVRSSVKAEEKVQDVLEYPVIQRDASSVYPGYIKYKSKKSGKQIPCCYTTAQTTKISYSHSEIPASKEPEPYYVLGETKTRLEELRIAYIPKAVGRALGVPLDYKATIDAMNRIQSGQSGFFRAGVGHAAATLGKIIGLTAPIPSPQMAPEVIKRCSFFRSWSKADVSSVADKLTARVQSISQAYDEKALSPLEELEYVALTLNCMVYTIYVKGDELHSACFMNIGAVRRTNKAVLVLVDAADMSSIDFVVHVSRTSASPVFNGNLYMNLFPKSLVPTLESFRINSCVRDIPTIDKAIAFIGKTALKDQIPDLKVVLDPYGRAQALFLPKTILLPFRPTSQIPTFLDQRVAGYSDIAQSEYPSKSDMVAFLQTAAEVHPGYAYAHDAANAKHVVVELVTRSGLRIPVLTDEVLDGDPSEISETSREVGEDTLVYGKPDPEAVKTARSVTYEAEIFEFLLYQLTHDMQGEDYADLRRILSQTSPEIKDLRPLVKKWFDDTLTFSEADTPPTFYSKMRHSCTGAPQSDCSGLCVWDGASCKVQVKQVRPTLERSVLESRLISTLASNDKIRSVVFENRVSPFFSSILYLELPSESILSDGDVAAKLKE</sequence>
<accession>A0A6C0CIF1</accession>
<evidence type="ECO:0000256" key="1">
    <source>
        <dbReference type="SAM" id="MobiDB-lite"/>
    </source>
</evidence>
<dbReference type="EMBL" id="MN739420">
    <property type="protein sequence ID" value="QHT03952.1"/>
    <property type="molecule type" value="Genomic_DNA"/>
</dbReference>
<organism evidence="2">
    <name type="scientific">viral metagenome</name>
    <dbReference type="NCBI Taxonomy" id="1070528"/>
    <lineage>
        <taxon>unclassified sequences</taxon>
        <taxon>metagenomes</taxon>
        <taxon>organismal metagenomes</taxon>
    </lineage>
</organism>
<feature type="region of interest" description="Disordered" evidence="1">
    <location>
        <begin position="574"/>
        <end position="594"/>
    </location>
</feature>
<evidence type="ECO:0000313" key="2">
    <source>
        <dbReference type="EMBL" id="QHT03952.1"/>
    </source>
</evidence>